<name>A0ABQ2EAZ5_9GAMM</name>
<evidence type="ECO:0000256" key="1">
    <source>
        <dbReference type="SAM" id="Phobius"/>
    </source>
</evidence>
<keyword evidence="3" id="KW-1185">Reference proteome</keyword>
<keyword evidence="1" id="KW-0812">Transmembrane</keyword>
<keyword evidence="1" id="KW-0472">Membrane</keyword>
<dbReference type="EMBL" id="BMME01000001">
    <property type="protein sequence ID" value="GGK00472.1"/>
    <property type="molecule type" value="Genomic_DNA"/>
</dbReference>
<accession>A0ABQ2EAZ5</accession>
<protein>
    <submittedName>
        <fullName evidence="2">Uncharacterized protein</fullName>
    </submittedName>
</protein>
<sequence>MRALHAQAVEQVPSRTLYALRVRRENAAKTPARPLHRAAGWWLAAACAAVFALAIGLRQPGLEPAPAGESVPTLAAATEAVEAATYDEGFAALDEDPDLFLWLAAQDSQILAME</sequence>
<reference evidence="3" key="1">
    <citation type="journal article" date="2019" name="Int. J. Syst. Evol. Microbiol.">
        <title>The Global Catalogue of Microorganisms (GCM) 10K type strain sequencing project: providing services to taxonomists for standard genome sequencing and annotation.</title>
        <authorList>
            <consortium name="The Broad Institute Genomics Platform"/>
            <consortium name="The Broad Institute Genome Sequencing Center for Infectious Disease"/>
            <person name="Wu L."/>
            <person name="Ma J."/>
        </authorList>
    </citation>
    <scope>NUCLEOTIDE SEQUENCE [LARGE SCALE GENOMIC DNA]</scope>
    <source>
        <strain evidence="3">CGMCC 1.8985</strain>
    </source>
</reference>
<dbReference type="Proteomes" id="UP000599009">
    <property type="component" value="Unassembled WGS sequence"/>
</dbReference>
<gene>
    <name evidence="2" type="ORF">GCM10011394_07160</name>
</gene>
<proteinExistence type="predicted"/>
<keyword evidence="1" id="KW-1133">Transmembrane helix</keyword>
<comment type="caution">
    <text evidence="2">The sequence shown here is derived from an EMBL/GenBank/DDBJ whole genome shotgun (WGS) entry which is preliminary data.</text>
</comment>
<feature type="transmembrane region" description="Helical" evidence="1">
    <location>
        <begin position="39"/>
        <end position="57"/>
    </location>
</feature>
<evidence type="ECO:0000313" key="2">
    <source>
        <dbReference type="EMBL" id="GGK00472.1"/>
    </source>
</evidence>
<organism evidence="2 3">
    <name type="scientific">Luteimonas terricola</name>
    <dbReference type="NCBI Taxonomy" id="645597"/>
    <lineage>
        <taxon>Bacteria</taxon>
        <taxon>Pseudomonadati</taxon>
        <taxon>Pseudomonadota</taxon>
        <taxon>Gammaproteobacteria</taxon>
        <taxon>Lysobacterales</taxon>
        <taxon>Lysobacteraceae</taxon>
        <taxon>Luteimonas</taxon>
    </lineage>
</organism>
<evidence type="ECO:0000313" key="3">
    <source>
        <dbReference type="Proteomes" id="UP000599009"/>
    </source>
</evidence>